<keyword evidence="2" id="KW-0238">DNA-binding</keyword>
<dbReference type="Pfam" id="PF00249">
    <property type="entry name" value="Myb_DNA-binding"/>
    <property type="match status" value="1"/>
</dbReference>
<evidence type="ECO:0000256" key="4">
    <source>
        <dbReference type="ARBA" id="ARBA00023242"/>
    </source>
</evidence>
<keyword evidence="4" id="KW-0539">Nucleus</keyword>
<keyword evidence="3" id="KW-0804">Transcription</keyword>
<organism evidence="6 7">
    <name type="scientific">Platanthera guangdongensis</name>
    <dbReference type="NCBI Taxonomy" id="2320717"/>
    <lineage>
        <taxon>Eukaryota</taxon>
        <taxon>Viridiplantae</taxon>
        <taxon>Streptophyta</taxon>
        <taxon>Embryophyta</taxon>
        <taxon>Tracheophyta</taxon>
        <taxon>Spermatophyta</taxon>
        <taxon>Magnoliopsida</taxon>
        <taxon>Liliopsida</taxon>
        <taxon>Asparagales</taxon>
        <taxon>Orchidaceae</taxon>
        <taxon>Orchidoideae</taxon>
        <taxon>Orchideae</taxon>
        <taxon>Orchidinae</taxon>
        <taxon>Platanthera</taxon>
    </lineage>
</organism>
<reference evidence="6 7" key="1">
    <citation type="journal article" date="2022" name="Nat. Plants">
        <title>Genomes of leafy and leafless Platanthera orchids illuminate the evolution of mycoheterotrophy.</title>
        <authorList>
            <person name="Li M.H."/>
            <person name="Liu K.W."/>
            <person name="Li Z."/>
            <person name="Lu H.C."/>
            <person name="Ye Q.L."/>
            <person name="Zhang D."/>
            <person name="Wang J.Y."/>
            <person name="Li Y.F."/>
            <person name="Zhong Z.M."/>
            <person name="Liu X."/>
            <person name="Yu X."/>
            <person name="Liu D.K."/>
            <person name="Tu X.D."/>
            <person name="Liu B."/>
            <person name="Hao Y."/>
            <person name="Liao X.Y."/>
            <person name="Jiang Y.T."/>
            <person name="Sun W.H."/>
            <person name="Chen J."/>
            <person name="Chen Y.Q."/>
            <person name="Ai Y."/>
            <person name="Zhai J.W."/>
            <person name="Wu S.S."/>
            <person name="Zhou Z."/>
            <person name="Hsiao Y.Y."/>
            <person name="Wu W.L."/>
            <person name="Chen Y.Y."/>
            <person name="Lin Y.F."/>
            <person name="Hsu J.L."/>
            <person name="Li C.Y."/>
            <person name="Wang Z.W."/>
            <person name="Zhao X."/>
            <person name="Zhong W.Y."/>
            <person name="Ma X.K."/>
            <person name="Ma L."/>
            <person name="Huang J."/>
            <person name="Chen G.Z."/>
            <person name="Huang M.Z."/>
            <person name="Huang L."/>
            <person name="Peng D.H."/>
            <person name="Luo Y.B."/>
            <person name="Zou S.Q."/>
            <person name="Chen S.P."/>
            <person name="Lan S."/>
            <person name="Tsai W.C."/>
            <person name="Van de Peer Y."/>
            <person name="Liu Z.J."/>
        </authorList>
    </citation>
    <scope>NUCLEOTIDE SEQUENCE [LARGE SCALE GENOMIC DNA]</scope>
    <source>
        <strain evidence="6">Lor288</strain>
    </source>
</reference>
<evidence type="ECO:0000256" key="2">
    <source>
        <dbReference type="ARBA" id="ARBA00023125"/>
    </source>
</evidence>
<evidence type="ECO:0000259" key="5">
    <source>
        <dbReference type="PROSITE" id="PS51294"/>
    </source>
</evidence>
<sequence>MFENFARMEKNCQYGVTELTAAALSRDPKPRLRWTPDLHERFVDAVTKLGGPDTEATPKSVLRMMGMKGLTLYHLKSHLQKYRLGRQSRKDTSLEGIKDGKASKACFNTSTSCIISSGNTRGEIQLAEALRYQIEVQRKLHEQLEVQKKLQLRIEAQGKYLQAILDKAQKSLSVDTHNINNMEMARVQLKDFNLALSGLMDNVNRFCVDEGTTELVTSSDSLSSSRLNSAFQIYQAGDENQNIKFAPDRGSLLLDLNLTGHHNFFIGDEGNELDHQMQDLR</sequence>
<evidence type="ECO:0000313" key="6">
    <source>
        <dbReference type="EMBL" id="KAK8968797.1"/>
    </source>
</evidence>
<dbReference type="InterPro" id="IPR009057">
    <property type="entry name" value="Homeodomain-like_sf"/>
</dbReference>
<dbReference type="InterPro" id="IPR001005">
    <property type="entry name" value="SANT/Myb"/>
</dbReference>
<dbReference type="Pfam" id="PF14379">
    <property type="entry name" value="Myb_CC_LHEQLE"/>
    <property type="match status" value="1"/>
</dbReference>
<gene>
    <name evidence="6" type="primary">APL</name>
    <name evidence="6" type="ORF">KSP40_PGU009139</name>
</gene>
<dbReference type="InterPro" id="IPR046955">
    <property type="entry name" value="PHR1-like"/>
</dbReference>
<dbReference type="PROSITE" id="PS51294">
    <property type="entry name" value="HTH_MYB"/>
    <property type="match status" value="1"/>
</dbReference>
<evidence type="ECO:0000256" key="1">
    <source>
        <dbReference type="ARBA" id="ARBA00023015"/>
    </source>
</evidence>
<keyword evidence="1" id="KW-0805">Transcription regulation</keyword>
<evidence type="ECO:0000256" key="3">
    <source>
        <dbReference type="ARBA" id="ARBA00023163"/>
    </source>
</evidence>
<dbReference type="InterPro" id="IPR025756">
    <property type="entry name" value="Myb_CC_LHEQLE"/>
</dbReference>
<dbReference type="InterPro" id="IPR017930">
    <property type="entry name" value="Myb_dom"/>
</dbReference>
<dbReference type="EMBL" id="JBBWWR010000003">
    <property type="protein sequence ID" value="KAK8968797.1"/>
    <property type="molecule type" value="Genomic_DNA"/>
</dbReference>
<name>A0ABR2MY44_9ASPA</name>
<dbReference type="PANTHER" id="PTHR31499">
    <property type="entry name" value="MYB FAMILY TRANSCRIPTION FACTOR PHL11"/>
    <property type="match status" value="1"/>
</dbReference>
<keyword evidence="7" id="KW-1185">Reference proteome</keyword>
<dbReference type="SUPFAM" id="SSF46689">
    <property type="entry name" value="Homeodomain-like"/>
    <property type="match status" value="1"/>
</dbReference>
<dbReference type="PANTHER" id="PTHR31499:SF23">
    <property type="entry name" value="MYB FAMILY TRANSCRIPTION FACTOR PHL11"/>
    <property type="match status" value="1"/>
</dbReference>
<accession>A0ABR2MY44</accession>
<feature type="domain" description="HTH myb-type" evidence="5">
    <location>
        <begin position="26"/>
        <end position="87"/>
    </location>
</feature>
<comment type="caution">
    <text evidence="6">The sequence shown here is derived from an EMBL/GenBank/DDBJ whole genome shotgun (WGS) entry which is preliminary data.</text>
</comment>
<proteinExistence type="predicted"/>
<dbReference type="Proteomes" id="UP001412067">
    <property type="component" value="Unassembled WGS sequence"/>
</dbReference>
<evidence type="ECO:0000313" key="7">
    <source>
        <dbReference type="Proteomes" id="UP001412067"/>
    </source>
</evidence>
<protein>
    <submittedName>
        <fullName evidence="6">Myb family transcription factor APL</fullName>
    </submittedName>
</protein>
<dbReference type="NCBIfam" id="TIGR01557">
    <property type="entry name" value="myb_SHAQKYF"/>
    <property type="match status" value="1"/>
</dbReference>
<dbReference type="InterPro" id="IPR006447">
    <property type="entry name" value="Myb_dom_plants"/>
</dbReference>
<dbReference type="Gene3D" id="1.10.10.60">
    <property type="entry name" value="Homeodomain-like"/>
    <property type="match status" value="1"/>
</dbReference>